<protein>
    <submittedName>
        <fullName evidence="1">Uncharacterized protein</fullName>
    </submittedName>
</protein>
<dbReference type="PANTHER" id="PTHR11669">
    <property type="entry name" value="REPLICATION FACTOR C / DNA POLYMERASE III GAMMA-TAU SUBUNIT"/>
    <property type="match status" value="1"/>
</dbReference>
<dbReference type="InterPro" id="IPR027417">
    <property type="entry name" value="P-loop_NTPase"/>
</dbReference>
<organism evidence="1 2">
    <name type="scientific">Afipia carboxydohydrogena</name>
    <name type="common">Pseudomonas carboxydohydrogena</name>
    <dbReference type="NCBI Taxonomy" id="290"/>
    <lineage>
        <taxon>Bacteria</taxon>
        <taxon>Pseudomonadati</taxon>
        <taxon>Pseudomonadota</taxon>
        <taxon>Alphaproteobacteria</taxon>
        <taxon>Hyphomicrobiales</taxon>
        <taxon>Nitrobacteraceae</taxon>
        <taxon>Afipia</taxon>
    </lineage>
</organism>
<dbReference type="PANTHER" id="PTHR11669:SF0">
    <property type="entry name" value="PROTEIN STICHEL-LIKE 2"/>
    <property type="match status" value="1"/>
</dbReference>
<dbReference type="InterPro" id="IPR050238">
    <property type="entry name" value="DNA_Rep/Repair_Clamp_Loader"/>
</dbReference>
<evidence type="ECO:0000313" key="2">
    <source>
        <dbReference type="Proteomes" id="UP001213907"/>
    </source>
</evidence>
<gene>
    <name evidence="1" type="ORF">AFIC_000109</name>
</gene>
<dbReference type="Proteomes" id="UP001213907">
    <property type="component" value="Chromosome"/>
</dbReference>
<proteinExistence type="predicted"/>
<dbReference type="SUPFAM" id="SSF52540">
    <property type="entry name" value="P-loop containing nucleoside triphosphate hydrolases"/>
    <property type="match status" value="1"/>
</dbReference>
<dbReference type="EMBL" id="CP113162">
    <property type="protein sequence ID" value="WEF51667.1"/>
    <property type="molecule type" value="Genomic_DNA"/>
</dbReference>
<dbReference type="RefSeq" id="WP_275247257.1">
    <property type="nucleotide sequence ID" value="NZ_BAABDX010000001.1"/>
</dbReference>
<name>A0ABY8BNV5_AFICR</name>
<keyword evidence="2" id="KW-1185">Reference proteome</keyword>
<sequence length="671" mass="76244">MKTLSLAEKYRPETFGDVFGQEAASSYLLDQVQADAGRSVLLFGPAGSGKTSLAEAYAAALLCPALNNRPCGSSECESCQYLRTGNHPNLKRLRHGHIDDVEFAKRVDRSVRLESFGSGRLVVLVEQAQLMSMRAFDILHEEMARPYLGVTFILCCEDQDQVPAKARALFYPLPLHARTAKAQSDYLSFLCREEKVSFDSGALELLSEYTGGSFRDLARDLEVLMNEGSITLQSVERLFGRKLPSRYVSLVFERKPFAQQVAFLDEWSAPAPDKVRQVGDYLSTVFRTHIGSRADRISLEQRAEFATDLNRCLSSLKEQPTLFARKLLQIWDPEPAMGPTTLLRKASEFEDLVSGVSIGDHERASDIVDRWQVTAERRQRYSRETKREAKVSSVQSVETPETKFLNLDEAKELWHSASFMVQAYGALLNTRILIRHEHLRPHKKGGSEQHLTDFGRELRDFVNRAKLSADDHLHWLYVHQNDPKDGLITRIAAHFPPCATDVSNWILNKFFRRRALAMNPETPVQIELFPKSQPLAVHLNLIRQLCAGLAPSDRANLAFFNRTQIDHRLGWVPGDKITSQRKGVSRLIDVDAQRKAGNDLKVIFAIEKRDVDACSGWELEQYEYRKMLIDERNGLEKVAMQHADHELRLRALREQWAKGEKLREAGRPLFS</sequence>
<dbReference type="Gene3D" id="3.40.50.300">
    <property type="entry name" value="P-loop containing nucleotide triphosphate hydrolases"/>
    <property type="match status" value="1"/>
</dbReference>
<evidence type="ECO:0000313" key="1">
    <source>
        <dbReference type="EMBL" id="WEF51667.1"/>
    </source>
</evidence>
<accession>A0ABY8BNV5</accession>
<dbReference type="Pfam" id="PF13177">
    <property type="entry name" value="DNA_pol3_delta2"/>
    <property type="match status" value="1"/>
</dbReference>
<reference evidence="1 2" key="1">
    <citation type="submission" date="2022-11" db="EMBL/GenBank/DDBJ databases">
        <authorList>
            <person name="Siebert D."/>
            <person name="Busche T."/>
            <person name="Saydam E."/>
            <person name="Kalinowski J."/>
            <person name="Ruckert C."/>
            <person name="Blombach B."/>
        </authorList>
    </citation>
    <scope>NUCLEOTIDE SEQUENCE [LARGE SCALE GENOMIC DNA]</scope>
    <source>
        <strain evidence="1 2">DSM 1083</strain>
    </source>
</reference>